<dbReference type="PANTHER" id="PTHR10218:SF302">
    <property type="entry name" value="GUANINE NUCLEOTIDE-BINDING PROTEIN ALPHA-5 SUBUNIT"/>
    <property type="match status" value="1"/>
</dbReference>
<keyword evidence="5" id="KW-0460">Magnesium</keyword>
<organism evidence="6 7">
    <name type="scientific">Reticulomyxa filosa</name>
    <dbReference type="NCBI Taxonomy" id="46433"/>
    <lineage>
        <taxon>Eukaryota</taxon>
        <taxon>Sar</taxon>
        <taxon>Rhizaria</taxon>
        <taxon>Retaria</taxon>
        <taxon>Foraminifera</taxon>
        <taxon>Monothalamids</taxon>
        <taxon>Reticulomyxidae</taxon>
        <taxon>Reticulomyxa</taxon>
    </lineage>
</organism>
<dbReference type="InterPro" id="IPR027417">
    <property type="entry name" value="P-loop_NTPase"/>
</dbReference>
<dbReference type="InterPro" id="IPR001019">
    <property type="entry name" value="Gprotein_alpha_su"/>
</dbReference>
<evidence type="ECO:0008006" key="8">
    <source>
        <dbReference type="Google" id="ProtNLM"/>
    </source>
</evidence>
<dbReference type="EMBL" id="ASPP01002912">
    <property type="protein sequence ID" value="ETO34049.1"/>
    <property type="molecule type" value="Genomic_DNA"/>
</dbReference>
<evidence type="ECO:0000256" key="1">
    <source>
        <dbReference type="ARBA" id="ARBA00022723"/>
    </source>
</evidence>
<accession>X6P7K9</accession>
<dbReference type="Pfam" id="PF00503">
    <property type="entry name" value="G-alpha"/>
    <property type="match status" value="1"/>
</dbReference>
<dbReference type="GO" id="GO:0003924">
    <property type="term" value="F:GTPase activity"/>
    <property type="evidence" value="ECO:0007669"/>
    <property type="project" value="InterPro"/>
</dbReference>
<proteinExistence type="predicted"/>
<keyword evidence="2" id="KW-0547">Nucleotide-binding</keyword>
<evidence type="ECO:0000256" key="5">
    <source>
        <dbReference type="PIRSR" id="PIRSR601019-2"/>
    </source>
</evidence>
<evidence type="ECO:0000256" key="4">
    <source>
        <dbReference type="ARBA" id="ARBA00023224"/>
    </source>
</evidence>
<dbReference type="GO" id="GO:0005834">
    <property type="term" value="C:heterotrimeric G-protein complex"/>
    <property type="evidence" value="ECO:0007669"/>
    <property type="project" value="TreeGrafter"/>
</dbReference>
<keyword evidence="4" id="KW-0807">Transducer</keyword>
<dbReference type="GO" id="GO:0007188">
    <property type="term" value="P:adenylate cyclase-modulating G protein-coupled receptor signaling pathway"/>
    <property type="evidence" value="ECO:0007669"/>
    <property type="project" value="TreeGrafter"/>
</dbReference>
<keyword evidence="7" id="KW-1185">Reference proteome</keyword>
<evidence type="ECO:0000313" key="6">
    <source>
        <dbReference type="EMBL" id="ETO34049.1"/>
    </source>
</evidence>
<dbReference type="GO" id="GO:0046872">
    <property type="term" value="F:metal ion binding"/>
    <property type="evidence" value="ECO:0007669"/>
    <property type="project" value="UniProtKB-KW"/>
</dbReference>
<reference evidence="6 7" key="1">
    <citation type="journal article" date="2013" name="Curr. Biol.">
        <title>The Genome of the Foraminiferan Reticulomyxa filosa.</title>
        <authorList>
            <person name="Glockner G."/>
            <person name="Hulsmann N."/>
            <person name="Schleicher M."/>
            <person name="Noegel A.A."/>
            <person name="Eichinger L."/>
            <person name="Gallinger C."/>
            <person name="Pawlowski J."/>
            <person name="Sierra R."/>
            <person name="Euteneuer U."/>
            <person name="Pillet L."/>
            <person name="Moustafa A."/>
            <person name="Platzer M."/>
            <person name="Groth M."/>
            <person name="Szafranski K."/>
            <person name="Schliwa M."/>
        </authorList>
    </citation>
    <scope>NUCLEOTIDE SEQUENCE [LARGE SCALE GENOMIC DNA]</scope>
</reference>
<dbReference type="GO" id="GO:0031683">
    <property type="term" value="F:G-protein beta/gamma-subunit complex binding"/>
    <property type="evidence" value="ECO:0007669"/>
    <property type="project" value="InterPro"/>
</dbReference>
<keyword evidence="1 5" id="KW-0479">Metal-binding</keyword>
<name>X6P7K9_RETFI</name>
<dbReference type="AlphaFoldDB" id="X6P7K9"/>
<evidence type="ECO:0000313" key="7">
    <source>
        <dbReference type="Proteomes" id="UP000023152"/>
    </source>
</evidence>
<dbReference type="OrthoDB" id="5817230at2759"/>
<feature type="binding site" evidence="5">
    <location>
        <position position="51"/>
    </location>
    <ligand>
        <name>Mg(2+)</name>
        <dbReference type="ChEBI" id="CHEBI:18420"/>
    </ligand>
</feature>
<dbReference type="Proteomes" id="UP000023152">
    <property type="component" value="Unassembled WGS sequence"/>
</dbReference>
<keyword evidence="3" id="KW-0342">GTP-binding</keyword>
<dbReference type="PANTHER" id="PTHR10218">
    <property type="entry name" value="GTP-BINDING PROTEIN ALPHA SUBUNIT"/>
    <property type="match status" value="1"/>
</dbReference>
<gene>
    <name evidence="6" type="ORF">RFI_03045</name>
</gene>
<evidence type="ECO:0000256" key="2">
    <source>
        <dbReference type="ARBA" id="ARBA00022741"/>
    </source>
</evidence>
<dbReference type="Gene3D" id="3.40.50.300">
    <property type="entry name" value="P-loop containing nucleotide triphosphate hydrolases"/>
    <property type="match status" value="1"/>
</dbReference>
<dbReference type="GO" id="GO:0001664">
    <property type="term" value="F:G protein-coupled receptor binding"/>
    <property type="evidence" value="ECO:0007669"/>
    <property type="project" value="TreeGrafter"/>
</dbReference>
<dbReference type="GO" id="GO:0005737">
    <property type="term" value="C:cytoplasm"/>
    <property type="evidence" value="ECO:0007669"/>
    <property type="project" value="TreeGrafter"/>
</dbReference>
<evidence type="ECO:0000256" key="3">
    <source>
        <dbReference type="ARBA" id="ARBA00023134"/>
    </source>
</evidence>
<dbReference type="SUPFAM" id="SSF52540">
    <property type="entry name" value="P-loop containing nucleoside triphosphate hydrolases"/>
    <property type="match status" value="1"/>
</dbReference>
<sequence length="138" mass="15650">MGQCGGAQQNPEKGAQIVLNKTVQEEIEKDKQSSSKKYKLLLLGAGNSGKSTFFKQLCQIHGDGLSDEDKQNGSRYIHDSIIHQMQNIIEACKEEFKFEVSTTTLPSLEIVEEMSREQKITRFVKATTNKYIIIYIYI</sequence>
<comment type="caution">
    <text evidence="6">The sequence shown here is derived from an EMBL/GenBank/DDBJ whole genome shotgun (WGS) entry which is preliminary data.</text>
</comment>
<dbReference type="GO" id="GO:0005525">
    <property type="term" value="F:GTP binding"/>
    <property type="evidence" value="ECO:0007669"/>
    <property type="project" value="UniProtKB-KW"/>
</dbReference>
<protein>
    <recommendedName>
        <fullName evidence="8">G domain-containing protein</fullName>
    </recommendedName>
</protein>